<comment type="subcellular location">
    <subcellularLocation>
        <location evidence="1">Nucleus</location>
    </subcellularLocation>
</comment>
<keyword evidence="8" id="KW-1185">Reference proteome</keyword>
<keyword evidence="3" id="KW-0597">Phosphoprotein</keyword>
<feature type="compositionally biased region" description="Basic and acidic residues" evidence="5">
    <location>
        <begin position="367"/>
        <end position="376"/>
    </location>
</feature>
<evidence type="ECO:0000256" key="1">
    <source>
        <dbReference type="ARBA" id="ARBA00004123"/>
    </source>
</evidence>
<dbReference type="AlphaFoldDB" id="A0AAF0AUJ9"/>
<feature type="region of interest" description="Disordered" evidence="5">
    <location>
        <begin position="572"/>
        <end position="596"/>
    </location>
</feature>
<dbReference type="InterPro" id="IPR007146">
    <property type="entry name" value="Sas10/Utp3/C1D"/>
</dbReference>
<feature type="domain" description="Sas10 C-terminal" evidence="6">
    <location>
        <begin position="534"/>
        <end position="608"/>
    </location>
</feature>
<organism evidence="7 8">
    <name type="scientific">Schizosaccharomyces osmophilus</name>
    <dbReference type="NCBI Taxonomy" id="2545709"/>
    <lineage>
        <taxon>Eukaryota</taxon>
        <taxon>Fungi</taxon>
        <taxon>Dikarya</taxon>
        <taxon>Ascomycota</taxon>
        <taxon>Taphrinomycotina</taxon>
        <taxon>Schizosaccharomycetes</taxon>
        <taxon>Schizosaccharomycetales</taxon>
        <taxon>Schizosaccharomycetaceae</taxon>
        <taxon>Schizosaccharomyces</taxon>
    </lineage>
</organism>
<feature type="compositionally biased region" description="Acidic residues" evidence="5">
    <location>
        <begin position="320"/>
        <end position="351"/>
    </location>
</feature>
<evidence type="ECO:0000313" key="7">
    <source>
        <dbReference type="EMBL" id="WBW70939.1"/>
    </source>
</evidence>
<proteinExistence type="inferred from homology"/>
<dbReference type="GO" id="GO:0032040">
    <property type="term" value="C:small-subunit processome"/>
    <property type="evidence" value="ECO:0007669"/>
    <property type="project" value="TreeGrafter"/>
</dbReference>
<feature type="region of interest" description="Disordered" evidence="5">
    <location>
        <begin position="300"/>
        <end position="391"/>
    </location>
</feature>
<dbReference type="GeneID" id="80873584"/>
<dbReference type="Pfam" id="PF09368">
    <property type="entry name" value="Sas10"/>
    <property type="match status" value="1"/>
</dbReference>
<evidence type="ECO:0000256" key="2">
    <source>
        <dbReference type="ARBA" id="ARBA00010979"/>
    </source>
</evidence>
<dbReference type="Proteomes" id="UP001212411">
    <property type="component" value="Chromosome 1"/>
</dbReference>
<dbReference type="RefSeq" id="XP_056035182.1">
    <property type="nucleotide sequence ID" value="XM_056178895.1"/>
</dbReference>
<feature type="compositionally biased region" description="Acidic residues" evidence="5">
    <location>
        <begin position="62"/>
        <end position="97"/>
    </location>
</feature>
<evidence type="ECO:0000256" key="4">
    <source>
        <dbReference type="ARBA" id="ARBA00023242"/>
    </source>
</evidence>
<feature type="compositionally biased region" description="Low complexity" evidence="5">
    <location>
        <begin position="456"/>
        <end position="465"/>
    </location>
</feature>
<sequence length="609" mass="69400">MGKKKSRSNSVKNQPKNEQPIDEREKVDAIRTYDDVADSEDEFYKSQDKILFDGGSKKNADDDQMSLSDEEVLGLEGSSDEEAEQGVEGATSDEDELTGQRKGPADEEEALDEKGWGRSAKSYYGGDDYDNENYDEDDEEFDARMEEQEALRLQRKRLEKLTEEDAVDDISQWADKSKVESSQLEDSIAAIEQLDQKISPEMPRPELLKILRTKNPEFELFLEEYKDLKPSYKELKEKLDTAPTPLLQAQVNALGAYIAFLTFYFALLRGGEEDVKNHPIMTDLVRCKQTWESFRDLDDVQVSKPESPEEQATNDHLEDLTPEAPEEDDIASDMGDSAEEYDDEEQIDNEGEASSANEKNEGEEDDITSKFREAKAKGVQKPVNNVDDYGEGLMLDSMDAEEKAAKRRSLRFYANQIDQKAAKRSRAQTDLSGDVDVPYKERLYERRQRLLREAAARGQDQAQGADLDEEDPENEGVLANKDREADFADQDALDYYNSVSSQSKSEKRKRKEEHDYDRDLVRASRYPELFELGEGDKRGITRDIATNRGLTPRRPKENRNPRLKKRMRYEKAKKKLGSKKAIFKGPPKHGYGGEETGIKAGLVKSIKFQ</sequence>
<name>A0AAF0AUJ9_9SCHI</name>
<accession>A0AAF0AUJ9</accession>
<evidence type="ECO:0000256" key="5">
    <source>
        <dbReference type="SAM" id="MobiDB-lite"/>
    </source>
</evidence>
<dbReference type="PANTHER" id="PTHR13237">
    <property type="entry name" value="SOMETHING ABOUT SILENCING PROTEIN 10-RELATED"/>
    <property type="match status" value="1"/>
</dbReference>
<dbReference type="PANTHER" id="PTHR13237:SF8">
    <property type="entry name" value="SOMETHING ABOUT SILENCING PROTEIN 10"/>
    <property type="match status" value="1"/>
</dbReference>
<protein>
    <submittedName>
        <fullName evidence="7">U3 snoRNP-associated protein Utp3</fullName>
    </submittedName>
</protein>
<evidence type="ECO:0000259" key="6">
    <source>
        <dbReference type="Pfam" id="PF09368"/>
    </source>
</evidence>
<feature type="compositionally biased region" description="Basic and acidic residues" evidence="5">
    <location>
        <begin position="19"/>
        <end position="34"/>
    </location>
</feature>
<feature type="compositionally biased region" description="Basic residues" evidence="5">
    <location>
        <begin position="572"/>
        <end position="582"/>
    </location>
</feature>
<feature type="region of interest" description="Disordered" evidence="5">
    <location>
        <begin position="1"/>
        <end position="144"/>
    </location>
</feature>
<feature type="region of interest" description="Disordered" evidence="5">
    <location>
        <begin position="454"/>
        <end position="520"/>
    </location>
</feature>
<keyword evidence="4" id="KW-0539">Nucleus</keyword>
<dbReference type="KEGG" id="som:SOMG_00097"/>
<dbReference type="InterPro" id="IPR018972">
    <property type="entry name" value="Sas10_C_dom"/>
</dbReference>
<feature type="compositionally biased region" description="Polar residues" evidence="5">
    <location>
        <begin position="8"/>
        <end position="17"/>
    </location>
</feature>
<dbReference type="EMBL" id="CP115611">
    <property type="protein sequence ID" value="WBW70939.1"/>
    <property type="molecule type" value="Genomic_DNA"/>
</dbReference>
<evidence type="ECO:0000313" key="8">
    <source>
        <dbReference type="Proteomes" id="UP001212411"/>
    </source>
</evidence>
<gene>
    <name evidence="7" type="primary">utp3</name>
    <name evidence="7" type="ORF">SOMG_00097</name>
</gene>
<feature type="compositionally biased region" description="Acidic residues" evidence="5">
    <location>
        <begin position="127"/>
        <end position="141"/>
    </location>
</feature>
<reference evidence="7 8" key="1">
    <citation type="journal article" date="2023" name="G3 (Bethesda)">
        <title>A high-quality reference genome for the fission yeast Schizosaccharomyces osmophilus.</title>
        <authorList>
            <person name="Jia G.S."/>
            <person name="Zhang W.C."/>
            <person name="Liang Y."/>
            <person name="Liu X.H."/>
            <person name="Rhind N."/>
            <person name="Pidoux A."/>
            <person name="Brysch-Herzberg M."/>
            <person name="Du L.L."/>
        </authorList>
    </citation>
    <scope>NUCLEOTIDE SEQUENCE [LARGE SCALE GENOMIC DNA]</scope>
    <source>
        <strain evidence="7 8">CBS 15793</strain>
    </source>
</reference>
<evidence type="ECO:0000256" key="3">
    <source>
        <dbReference type="ARBA" id="ARBA00022553"/>
    </source>
</evidence>
<dbReference type="Pfam" id="PF04000">
    <property type="entry name" value="Sas10_Utp3"/>
    <property type="match status" value="1"/>
</dbReference>
<dbReference type="GO" id="GO:0000462">
    <property type="term" value="P:maturation of SSU-rRNA from tricistronic rRNA transcript (SSU-rRNA, 5.8S rRNA, LSU-rRNA)"/>
    <property type="evidence" value="ECO:0007669"/>
    <property type="project" value="TreeGrafter"/>
</dbReference>
<feature type="compositionally biased region" description="Basic and acidic residues" evidence="5">
    <location>
        <begin position="42"/>
        <end position="61"/>
    </location>
</feature>
<comment type="similarity">
    <text evidence="2">Belongs to the SAS10 family.</text>
</comment>